<evidence type="ECO:0000256" key="4">
    <source>
        <dbReference type="ARBA" id="ARBA00022448"/>
    </source>
</evidence>
<dbReference type="InterPro" id="IPR020546">
    <property type="entry name" value="ATP_synth_F1_dsu/esu_N"/>
</dbReference>
<dbReference type="Proteomes" id="UP000773614">
    <property type="component" value="Unassembled WGS sequence"/>
</dbReference>
<evidence type="ECO:0000256" key="6">
    <source>
        <dbReference type="ARBA" id="ARBA00023065"/>
    </source>
</evidence>
<dbReference type="OrthoDB" id="272739at2"/>
<proteinExistence type="inferred from homology"/>
<evidence type="ECO:0000256" key="8">
    <source>
        <dbReference type="ARBA" id="ARBA00023196"/>
    </source>
</evidence>
<sequence length="150" mass="15807">MRSGIRLSITTPAAVLVESDGVRAVRAEDESGSFGILPGHADLLTVLPASVVRWISGDGGAHYCAVQGGVMTVSEGGRVAIACRNGTIGADLPTLVREVERLRAAEADADRNARVEHLRLHARAVRQLTRYLRPGGPREPAADLFGSDAS</sequence>
<evidence type="ECO:0000256" key="1">
    <source>
        <dbReference type="ARBA" id="ARBA00003543"/>
    </source>
</evidence>
<dbReference type="Gene3D" id="2.60.15.10">
    <property type="entry name" value="F0F1 ATP synthase delta/epsilon subunit, N-terminal"/>
    <property type="match status" value="1"/>
</dbReference>
<evidence type="ECO:0000256" key="7">
    <source>
        <dbReference type="ARBA" id="ARBA00023136"/>
    </source>
</evidence>
<evidence type="ECO:0000256" key="9">
    <source>
        <dbReference type="HAMAP-Rule" id="MF_00530"/>
    </source>
</evidence>
<evidence type="ECO:0000313" key="11">
    <source>
        <dbReference type="EMBL" id="MYZ48965.1"/>
    </source>
</evidence>
<keyword evidence="7 9" id="KW-0472">Membrane</keyword>
<comment type="similarity">
    <text evidence="3 9">Belongs to the ATPase epsilon chain family.</text>
</comment>
<dbReference type="SUPFAM" id="SSF51344">
    <property type="entry name" value="Epsilon subunit of F1F0-ATP synthase N-terminal domain"/>
    <property type="match status" value="1"/>
</dbReference>
<dbReference type="AlphaFoldDB" id="A0A964WUL4"/>
<keyword evidence="9" id="KW-1003">Cell membrane</keyword>
<dbReference type="GO" id="GO:0005524">
    <property type="term" value="F:ATP binding"/>
    <property type="evidence" value="ECO:0007669"/>
    <property type="project" value="UniProtKB-UniRule"/>
</dbReference>
<dbReference type="EMBL" id="SPKJ01000055">
    <property type="protein sequence ID" value="MYZ48965.1"/>
    <property type="molecule type" value="Genomic_DNA"/>
</dbReference>
<dbReference type="GO" id="GO:0045259">
    <property type="term" value="C:proton-transporting ATP synthase complex"/>
    <property type="evidence" value="ECO:0007669"/>
    <property type="project" value="UniProtKB-KW"/>
</dbReference>
<name>A0A964WUL4_9HYPH</name>
<comment type="subunit">
    <text evidence="9">F-type ATPases have 2 components, CF(1) - the catalytic core - and CF(0) - the membrane proton channel. CF(1) has five subunits: alpha(3), beta(3), gamma(1), delta(1), epsilon(1). CF(0) has three main subunits: a, b and c.</text>
</comment>
<dbReference type="InterPro" id="IPR024037">
    <property type="entry name" value="Alt_ATP_synth_F1_esu"/>
</dbReference>
<organism evidence="11 12">
    <name type="scientific">Propylenella binzhouense</name>
    <dbReference type="NCBI Taxonomy" id="2555902"/>
    <lineage>
        <taxon>Bacteria</taxon>
        <taxon>Pseudomonadati</taxon>
        <taxon>Pseudomonadota</taxon>
        <taxon>Alphaproteobacteria</taxon>
        <taxon>Hyphomicrobiales</taxon>
        <taxon>Propylenellaceae</taxon>
        <taxon>Propylenella</taxon>
    </lineage>
</organism>
<comment type="function">
    <text evidence="1 9">Produces ATP from ADP in the presence of a proton gradient across the membrane.</text>
</comment>
<dbReference type="InterPro" id="IPR036771">
    <property type="entry name" value="ATPsynth_dsu/esu_N"/>
</dbReference>
<evidence type="ECO:0000256" key="2">
    <source>
        <dbReference type="ARBA" id="ARBA00004184"/>
    </source>
</evidence>
<keyword evidence="6 9" id="KW-0406">Ion transport</keyword>
<comment type="caution">
    <text evidence="11">The sequence shown here is derived from an EMBL/GenBank/DDBJ whole genome shotgun (WGS) entry which is preliminary data.</text>
</comment>
<dbReference type="GO" id="GO:0005886">
    <property type="term" value="C:plasma membrane"/>
    <property type="evidence" value="ECO:0007669"/>
    <property type="project" value="UniProtKB-SubCell"/>
</dbReference>
<dbReference type="GO" id="GO:0046933">
    <property type="term" value="F:proton-transporting ATP synthase activity, rotational mechanism"/>
    <property type="evidence" value="ECO:0007669"/>
    <property type="project" value="UniProtKB-UniRule"/>
</dbReference>
<reference evidence="11" key="1">
    <citation type="submission" date="2019-03" db="EMBL/GenBank/DDBJ databases">
        <title>Afifella sp. nov., isolated from activated sludge.</title>
        <authorList>
            <person name="Li Q."/>
            <person name="Liu Y."/>
        </authorList>
    </citation>
    <scope>NUCLEOTIDE SEQUENCE</scope>
    <source>
        <strain evidence="11">L72</strain>
    </source>
</reference>
<dbReference type="CDD" id="cd12152">
    <property type="entry name" value="F1-ATPase_delta"/>
    <property type="match status" value="1"/>
</dbReference>
<dbReference type="NCBIfam" id="NF009981">
    <property type="entry name" value="PRK13447.1"/>
    <property type="match status" value="1"/>
</dbReference>
<keyword evidence="12" id="KW-1185">Reference proteome</keyword>
<accession>A0A964WUL4</accession>
<evidence type="ECO:0000313" key="12">
    <source>
        <dbReference type="Proteomes" id="UP000773614"/>
    </source>
</evidence>
<keyword evidence="9" id="KW-0066">ATP synthesis</keyword>
<feature type="domain" description="ATP synthase F1 complex delta/epsilon subunit N-terminal" evidence="10">
    <location>
        <begin position="6"/>
        <end position="81"/>
    </location>
</feature>
<dbReference type="HAMAP" id="MF_00530">
    <property type="entry name" value="ATP_synth_epsil_bac"/>
    <property type="match status" value="1"/>
</dbReference>
<dbReference type="GO" id="GO:0012505">
    <property type="term" value="C:endomembrane system"/>
    <property type="evidence" value="ECO:0007669"/>
    <property type="project" value="UniProtKB-SubCell"/>
</dbReference>
<protein>
    <recommendedName>
        <fullName evidence="9">ATP synthase epsilon chain</fullName>
    </recommendedName>
    <alternativeName>
        <fullName evidence="9">ATP synthase F1 sector epsilon subunit</fullName>
    </alternativeName>
    <alternativeName>
        <fullName evidence="9">F-ATPase epsilon subunit</fullName>
    </alternativeName>
</protein>
<dbReference type="NCBIfam" id="TIGR03166">
    <property type="entry name" value="alt_F1F0_F1_eps"/>
    <property type="match status" value="1"/>
</dbReference>
<keyword evidence="5 9" id="KW-0375">Hydrogen ion transport</keyword>
<dbReference type="InterPro" id="IPR001469">
    <property type="entry name" value="ATP_synth_F1_dsu/esu"/>
</dbReference>
<keyword evidence="8 9" id="KW-0139">CF(1)</keyword>
<gene>
    <name evidence="9" type="primary">atpC</name>
    <name evidence="11" type="ORF">E4O86_14715</name>
</gene>
<evidence type="ECO:0000256" key="3">
    <source>
        <dbReference type="ARBA" id="ARBA00005712"/>
    </source>
</evidence>
<keyword evidence="4 9" id="KW-0813">Transport</keyword>
<dbReference type="Pfam" id="PF02823">
    <property type="entry name" value="ATP-synt_DE_N"/>
    <property type="match status" value="1"/>
</dbReference>
<evidence type="ECO:0000256" key="5">
    <source>
        <dbReference type="ARBA" id="ARBA00022781"/>
    </source>
</evidence>
<comment type="subcellular location">
    <subcellularLocation>
        <location evidence="9">Cell membrane</location>
        <topology evidence="9">Peripheral membrane protein</topology>
    </subcellularLocation>
    <subcellularLocation>
        <location evidence="2">Endomembrane system</location>
        <topology evidence="2">Peripheral membrane protein</topology>
    </subcellularLocation>
</comment>
<evidence type="ECO:0000259" key="10">
    <source>
        <dbReference type="Pfam" id="PF02823"/>
    </source>
</evidence>
<dbReference type="RefSeq" id="WP_161141312.1">
    <property type="nucleotide sequence ID" value="NZ_SPKJ01000055.1"/>
</dbReference>